<reference evidence="2" key="1">
    <citation type="submission" date="2019-10" db="EMBL/GenBank/DDBJ databases">
        <authorList>
            <person name="Zhang R."/>
            <person name="Pan Y."/>
            <person name="Wang J."/>
            <person name="Ma R."/>
            <person name="Yu S."/>
        </authorList>
    </citation>
    <scope>NUCLEOTIDE SEQUENCE</scope>
    <source>
        <strain evidence="2">LA-IB0</strain>
        <tissue evidence="2">Leaf</tissue>
    </source>
</reference>
<gene>
    <name evidence="2" type="ORF">BUALT_Bualt12G0073400</name>
</gene>
<feature type="domain" description="MULE transposase" evidence="1">
    <location>
        <begin position="187"/>
        <end position="283"/>
    </location>
</feature>
<dbReference type="PANTHER" id="PTHR47718">
    <property type="entry name" value="OS01G0519700 PROTEIN"/>
    <property type="match status" value="1"/>
</dbReference>
<dbReference type="EMBL" id="WHWC01000012">
    <property type="protein sequence ID" value="KAG8372507.1"/>
    <property type="molecule type" value="Genomic_DNA"/>
</dbReference>
<evidence type="ECO:0000313" key="2">
    <source>
        <dbReference type="EMBL" id="KAG8372507.1"/>
    </source>
</evidence>
<dbReference type="Pfam" id="PF10551">
    <property type="entry name" value="MULE"/>
    <property type="match status" value="1"/>
</dbReference>
<keyword evidence="3" id="KW-1185">Reference proteome</keyword>
<sequence>MDGPTSETWDKYIATPPVKPYFEMKLGLEFENEEDACKCYNEYAGAIVANKMGNIKLSPLKQNIFILLLRPSFLICCHRKERLIAHELDMADDSGICPKLAWKFACRQAGGPECLGFTRRDQKITYGTRKTDLKRGEAATLLESFENRRSKDPAFHFSVLLNEDDLITNIFWADARMIKDYNVYVDVFSFDTTYRTKKSYRPLALFVGLNNHRQMVIFGAALLYDETTESFKWLFEAFLRAMSGKKLKTIITNQDSAMGKAISFVMPLPETYHRLCVWHLEQNALKHLGHVYKSNVSFANDFKNLVNNYEYEEEFLDAQELMLDKYDLRENDWLRNTFQLKEK</sequence>
<dbReference type="AlphaFoldDB" id="A0AAV6WVL0"/>
<evidence type="ECO:0000259" key="1">
    <source>
        <dbReference type="Pfam" id="PF10551"/>
    </source>
</evidence>
<accession>A0AAV6WVL0</accession>
<evidence type="ECO:0000313" key="3">
    <source>
        <dbReference type="Proteomes" id="UP000826271"/>
    </source>
</evidence>
<dbReference type="PANTHER" id="PTHR47718:SF2">
    <property type="entry name" value="PROTEIN FAR1-RELATED SEQUENCE 5-LIKE"/>
    <property type="match status" value="1"/>
</dbReference>
<comment type="caution">
    <text evidence="2">The sequence shown here is derived from an EMBL/GenBank/DDBJ whole genome shotgun (WGS) entry which is preliminary data.</text>
</comment>
<name>A0AAV6WVL0_9LAMI</name>
<protein>
    <recommendedName>
        <fullName evidence="1">MULE transposase domain-containing protein</fullName>
    </recommendedName>
</protein>
<organism evidence="2 3">
    <name type="scientific">Buddleja alternifolia</name>
    <dbReference type="NCBI Taxonomy" id="168488"/>
    <lineage>
        <taxon>Eukaryota</taxon>
        <taxon>Viridiplantae</taxon>
        <taxon>Streptophyta</taxon>
        <taxon>Embryophyta</taxon>
        <taxon>Tracheophyta</taxon>
        <taxon>Spermatophyta</taxon>
        <taxon>Magnoliopsida</taxon>
        <taxon>eudicotyledons</taxon>
        <taxon>Gunneridae</taxon>
        <taxon>Pentapetalae</taxon>
        <taxon>asterids</taxon>
        <taxon>lamiids</taxon>
        <taxon>Lamiales</taxon>
        <taxon>Scrophulariaceae</taxon>
        <taxon>Buddlejeae</taxon>
        <taxon>Buddleja</taxon>
    </lineage>
</organism>
<dbReference type="InterPro" id="IPR018289">
    <property type="entry name" value="MULE_transposase_dom"/>
</dbReference>
<dbReference type="Proteomes" id="UP000826271">
    <property type="component" value="Unassembled WGS sequence"/>
</dbReference>
<proteinExistence type="predicted"/>